<comment type="catalytic activity">
    <reaction evidence="7">
        <text>RNA(n) + ATP = RNA(n)-3'-adenine ribonucleotide + diphosphate</text>
        <dbReference type="Rhea" id="RHEA:11332"/>
        <dbReference type="Rhea" id="RHEA-COMP:14527"/>
        <dbReference type="Rhea" id="RHEA-COMP:17347"/>
        <dbReference type="ChEBI" id="CHEBI:30616"/>
        <dbReference type="ChEBI" id="CHEBI:33019"/>
        <dbReference type="ChEBI" id="CHEBI:140395"/>
        <dbReference type="ChEBI" id="CHEBI:173115"/>
        <dbReference type="EC" id="2.7.7.19"/>
    </reaction>
</comment>
<dbReference type="GO" id="GO:1990817">
    <property type="term" value="F:poly(A) RNA polymerase activity"/>
    <property type="evidence" value="ECO:0007669"/>
    <property type="project" value="UniProtKB-EC"/>
</dbReference>
<comment type="similarity">
    <text evidence="7 8">Belongs to the tRNA nucleotidyltransferase/poly(A) polymerase family.</text>
</comment>
<evidence type="ECO:0000256" key="7">
    <source>
        <dbReference type="HAMAP-Rule" id="MF_00957"/>
    </source>
</evidence>
<evidence type="ECO:0000256" key="3">
    <source>
        <dbReference type="ARBA" id="ARBA00022741"/>
    </source>
</evidence>
<dbReference type="PANTHER" id="PTHR43051">
    <property type="entry name" value="POLYNUCLEOTIDE ADENYLYLTRANSFERASE FAMILY PROTEIN"/>
    <property type="match status" value="1"/>
</dbReference>
<dbReference type="PANTHER" id="PTHR43051:SF1">
    <property type="entry name" value="POLYNUCLEOTIDE ADENYLYLTRANSFERASE FAMILY PROTEIN"/>
    <property type="match status" value="1"/>
</dbReference>
<dbReference type="Gene3D" id="3.30.460.10">
    <property type="entry name" value="Beta Polymerase, domain 2"/>
    <property type="match status" value="1"/>
</dbReference>
<evidence type="ECO:0000259" key="10">
    <source>
        <dbReference type="Pfam" id="PF01743"/>
    </source>
</evidence>
<feature type="domain" description="Poly A polymerase head" evidence="10">
    <location>
        <begin position="33"/>
        <end position="162"/>
    </location>
</feature>
<evidence type="ECO:0000256" key="9">
    <source>
        <dbReference type="SAM" id="MobiDB-lite"/>
    </source>
</evidence>
<dbReference type="CDD" id="cd05398">
    <property type="entry name" value="NT_ClassII-CCAase"/>
    <property type="match status" value="1"/>
</dbReference>
<keyword evidence="3 7" id="KW-0547">Nucleotide-binding</keyword>
<dbReference type="Pfam" id="PF12627">
    <property type="entry name" value="PolyA_pol_RNAbd"/>
    <property type="match status" value="1"/>
</dbReference>
<evidence type="ECO:0000256" key="8">
    <source>
        <dbReference type="RuleBase" id="RU003953"/>
    </source>
</evidence>
<dbReference type="EMBL" id="CP036501">
    <property type="protein sequence ID" value="UZP73254.1"/>
    <property type="molecule type" value="Genomic_DNA"/>
</dbReference>
<feature type="domain" description="tRNA nucleotidyltransferase/poly(A) polymerase RNA and SrmB- binding" evidence="12">
    <location>
        <begin position="189"/>
        <end position="249"/>
    </location>
</feature>
<dbReference type="Proteomes" id="UP001317963">
    <property type="component" value="Chromosome"/>
</dbReference>
<feature type="compositionally biased region" description="Basic residues" evidence="9">
    <location>
        <begin position="407"/>
        <end position="419"/>
    </location>
</feature>
<dbReference type="HAMAP" id="MF_00957">
    <property type="entry name" value="PolyA_pol"/>
    <property type="match status" value="1"/>
</dbReference>
<dbReference type="Pfam" id="PF01743">
    <property type="entry name" value="PolyA_pol"/>
    <property type="match status" value="1"/>
</dbReference>
<proteinExistence type="inferred from homology"/>
<dbReference type="InterPro" id="IPR052191">
    <property type="entry name" value="tRNA_ntf/polyA_polymerase_I"/>
</dbReference>
<sequence length="419" mass="47047">MHQIDAQSLIDPTALSKSAVAVVARLCENNHSAFIVGGAVRDLLLGKRPKDFDVATDATPEQIVALFRGARIIGRRFQIVHVRMGREIIEVTTFRGHHGGDTSKIAAKSNKGLLLRDNVYGTLDQDAARRDLTINALYLDPLQHLILDDLNGIEDIKKRTIRIIGDPAGRYREDPVRMLRVARFAAKLGFSVDPATQEAIGECRHLLADIPSARLFDEAIKLFMSGHAAETFEQLRRHDLLETLFPEAVDALDLEGAQELITQAMKNTDGRIARDKPVTPAFLFAALLWPAVALRSDEIVRAGNADGSPVNAAGQEILARSLQRVSIPKRFSIPMREIWELQPRLDKCSPKRAKSILALRRFRAAFDLLLLRRDQDEELSGAVKFWEEQQQLFPEIVGSQPPTEIPKKRRRPRRRKPEQ</sequence>
<reference evidence="13 14" key="1">
    <citation type="submission" date="2019-02" db="EMBL/GenBank/DDBJ databases">
        <title>Halieaceae_genomes.</title>
        <authorList>
            <person name="Li S.-H."/>
        </authorList>
    </citation>
    <scope>NUCLEOTIDE SEQUENCE [LARGE SCALE GENOMIC DNA]</scope>
    <source>
        <strain evidence="13 14">JH123</strain>
    </source>
</reference>
<evidence type="ECO:0000259" key="11">
    <source>
        <dbReference type="Pfam" id="PF12626"/>
    </source>
</evidence>
<dbReference type="Gene3D" id="1.10.3090.10">
    <property type="entry name" value="cca-adding enzyme, domain 2"/>
    <property type="match status" value="1"/>
</dbReference>
<keyword evidence="2 7" id="KW-0808">Transferase</keyword>
<dbReference type="EC" id="2.7.7.19" evidence="7"/>
<feature type="domain" description="Polymerase A arginine-rich C-terminal" evidence="11">
    <location>
        <begin position="310"/>
        <end position="415"/>
    </location>
</feature>
<dbReference type="InterPro" id="IPR002646">
    <property type="entry name" value="PolA_pol_head_dom"/>
</dbReference>
<name>A0ABY6Q2V4_9GAMM</name>
<gene>
    <name evidence="7 13" type="primary">pcnB</name>
    <name evidence="13" type="ORF">E0F26_00220</name>
</gene>
<organism evidence="13 14">
    <name type="scientific">Candidatus Paraluminiphilus aquimaris</name>
    <dbReference type="NCBI Taxonomy" id="2518994"/>
    <lineage>
        <taxon>Bacteria</taxon>
        <taxon>Pseudomonadati</taxon>
        <taxon>Pseudomonadota</taxon>
        <taxon>Gammaproteobacteria</taxon>
        <taxon>Cellvibrionales</taxon>
        <taxon>Halieaceae</taxon>
        <taxon>Candidatus Paraluminiphilus</taxon>
    </lineage>
</organism>
<dbReference type="SUPFAM" id="SSF81301">
    <property type="entry name" value="Nucleotidyltransferase"/>
    <property type="match status" value="1"/>
</dbReference>
<evidence type="ECO:0000259" key="12">
    <source>
        <dbReference type="Pfam" id="PF12627"/>
    </source>
</evidence>
<feature type="active site" evidence="7">
    <location>
        <position position="53"/>
    </location>
</feature>
<keyword evidence="5 7" id="KW-0694">RNA-binding</keyword>
<evidence type="ECO:0000313" key="14">
    <source>
        <dbReference type="Proteomes" id="UP001317963"/>
    </source>
</evidence>
<feature type="active site" evidence="7">
    <location>
        <position position="131"/>
    </location>
</feature>
<dbReference type="RefSeq" id="WP_279242033.1">
    <property type="nucleotide sequence ID" value="NZ_CP036501.1"/>
</dbReference>
<evidence type="ECO:0000256" key="5">
    <source>
        <dbReference type="ARBA" id="ARBA00022884"/>
    </source>
</evidence>
<dbReference type="InterPro" id="IPR043519">
    <property type="entry name" value="NT_sf"/>
</dbReference>
<dbReference type="InterPro" id="IPR032828">
    <property type="entry name" value="PolyA_RNA-bd"/>
</dbReference>
<evidence type="ECO:0000256" key="1">
    <source>
        <dbReference type="ARBA" id="ARBA00022664"/>
    </source>
</evidence>
<keyword evidence="4 7" id="KW-0067">ATP-binding</keyword>
<evidence type="ECO:0000256" key="2">
    <source>
        <dbReference type="ARBA" id="ARBA00022679"/>
    </source>
</evidence>
<keyword evidence="13" id="KW-0548">Nucleotidyltransferase</keyword>
<dbReference type="Pfam" id="PF12626">
    <property type="entry name" value="PolyA_pol_arg_C"/>
    <property type="match status" value="1"/>
</dbReference>
<evidence type="ECO:0000256" key="6">
    <source>
        <dbReference type="ARBA" id="ARBA00023163"/>
    </source>
</evidence>
<comment type="function">
    <text evidence="7">Adds poly(A) tail to the 3' end of many RNAs, which usually targets these RNAs for decay. Plays a significant role in the global control of gene expression, through influencing the rate of transcript degradation, and in the general RNA quality control.</text>
</comment>
<protein>
    <recommendedName>
        <fullName evidence="7">Poly(A) polymerase I</fullName>
        <shortName evidence="7">PAP I</shortName>
        <ecNumber evidence="7">2.7.7.19</ecNumber>
    </recommendedName>
</protein>
<keyword evidence="14" id="KW-1185">Reference proteome</keyword>
<evidence type="ECO:0000313" key="13">
    <source>
        <dbReference type="EMBL" id="UZP73254.1"/>
    </source>
</evidence>
<feature type="region of interest" description="Disordered" evidence="9">
    <location>
        <begin position="394"/>
        <end position="419"/>
    </location>
</feature>
<accession>A0ABY6Q2V4</accession>
<dbReference type="SUPFAM" id="SSF81891">
    <property type="entry name" value="Poly A polymerase C-terminal region-like"/>
    <property type="match status" value="1"/>
</dbReference>
<dbReference type="InterPro" id="IPR010206">
    <property type="entry name" value="PolA_pol_I"/>
</dbReference>
<feature type="active site" evidence="7">
    <location>
        <position position="51"/>
    </location>
</feature>
<evidence type="ECO:0000256" key="4">
    <source>
        <dbReference type="ARBA" id="ARBA00022840"/>
    </source>
</evidence>
<dbReference type="InterPro" id="IPR025866">
    <property type="entry name" value="PolyA_pol_arg_C_dom"/>
</dbReference>
<dbReference type="NCBIfam" id="TIGR01942">
    <property type="entry name" value="pcnB"/>
    <property type="match status" value="1"/>
</dbReference>
<keyword evidence="1 7" id="KW-0507">mRNA processing</keyword>
<keyword evidence="6 7" id="KW-0804">Transcription</keyword>